<dbReference type="InterPro" id="IPR050902">
    <property type="entry name" value="ABC_Transporter_SBP"/>
</dbReference>
<dbReference type="PANTHER" id="PTHR30535:SF4">
    <property type="entry name" value="HEMIN-BINDING PERIPLASMIC PROTEIN HMUT"/>
    <property type="match status" value="1"/>
</dbReference>
<evidence type="ECO:0000259" key="2">
    <source>
        <dbReference type="PROSITE" id="PS50983"/>
    </source>
</evidence>
<organism evidence="3 4">
    <name type="scientific">Chelatococcus sambhunathii</name>
    <dbReference type="NCBI Taxonomy" id="363953"/>
    <lineage>
        <taxon>Bacteria</taxon>
        <taxon>Pseudomonadati</taxon>
        <taxon>Pseudomonadota</taxon>
        <taxon>Alphaproteobacteria</taxon>
        <taxon>Hyphomicrobiales</taxon>
        <taxon>Chelatococcaceae</taxon>
        <taxon>Chelatococcus</taxon>
    </lineage>
</organism>
<dbReference type="PANTHER" id="PTHR30535">
    <property type="entry name" value="VITAMIN B12-BINDING PROTEIN"/>
    <property type="match status" value="1"/>
</dbReference>
<name>A0ABU1DHG1_9HYPH</name>
<reference evidence="3" key="1">
    <citation type="submission" date="2020-10" db="EMBL/GenBank/DDBJ databases">
        <authorList>
            <person name="Abbas A."/>
            <person name="Razzaq R."/>
            <person name="Waqas M."/>
            <person name="Abbas N."/>
            <person name="Nielsen T.K."/>
            <person name="Hansen L.H."/>
            <person name="Hussain S."/>
            <person name="Shahid M."/>
        </authorList>
    </citation>
    <scope>NUCLEOTIDE SEQUENCE</scope>
    <source>
        <strain evidence="3">S14</strain>
    </source>
</reference>
<dbReference type="InterPro" id="IPR002491">
    <property type="entry name" value="ABC_transptr_periplasmic_BD"/>
</dbReference>
<accession>A0ABU1DHG1</accession>
<dbReference type="Gene3D" id="3.40.50.1980">
    <property type="entry name" value="Nitrogenase molybdenum iron protein domain"/>
    <property type="match status" value="2"/>
</dbReference>
<comment type="caution">
    <text evidence="3">The sequence shown here is derived from an EMBL/GenBank/DDBJ whole genome shotgun (WGS) entry which is preliminary data.</text>
</comment>
<dbReference type="InterPro" id="IPR006311">
    <property type="entry name" value="TAT_signal"/>
</dbReference>
<feature type="signal peptide" evidence="1">
    <location>
        <begin position="1"/>
        <end position="29"/>
    </location>
</feature>
<feature type="domain" description="Fe/B12 periplasmic-binding" evidence="2">
    <location>
        <begin position="36"/>
        <end position="290"/>
    </location>
</feature>
<dbReference type="EMBL" id="JADBEO010000027">
    <property type="protein sequence ID" value="MDR4307524.1"/>
    <property type="molecule type" value="Genomic_DNA"/>
</dbReference>
<evidence type="ECO:0000313" key="3">
    <source>
        <dbReference type="EMBL" id="MDR4307524.1"/>
    </source>
</evidence>
<dbReference type="PROSITE" id="PS50983">
    <property type="entry name" value="FE_B12_PBP"/>
    <property type="match status" value="1"/>
</dbReference>
<evidence type="ECO:0000256" key="1">
    <source>
        <dbReference type="SAM" id="SignalP"/>
    </source>
</evidence>
<proteinExistence type="predicted"/>
<keyword evidence="4" id="KW-1185">Reference proteome</keyword>
<gene>
    <name evidence="3" type="ORF">IHQ68_12945</name>
</gene>
<protein>
    <submittedName>
        <fullName evidence="3">ABC transporter substrate-binding protein</fullName>
    </submittedName>
</protein>
<dbReference type="PROSITE" id="PS51318">
    <property type="entry name" value="TAT"/>
    <property type="match status" value="1"/>
</dbReference>
<dbReference type="SUPFAM" id="SSF53807">
    <property type="entry name" value="Helical backbone' metal receptor"/>
    <property type="match status" value="1"/>
</dbReference>
<feature type="chain" id="PRO_5046864533" evidence="1">
    <location>
        <begin position="30"/>
        <end position="308"/>
    </location>
</feature>
<dbReference type="Pfam" id="PF01497">
    <property type="entry name" value="Peripla_BP_2"/>
    <property type="match status" value="1"/>
</dbReference>
<evidence type="ECO:0000313" key="4">
    <source>
        <dbReference type="Proteomes" id="UP001181622"/>
    </source>
</evidence>
<dbReference type="RefSeq" id="WP_309392457.1">
    <property type="nucleotide sequence ID" value="NZ_JADBEO010000027.1"/>
</dbReference>
<sequence length="308" mass="30953">MKSVALSRRLILGGLAASAVLARSAAVRAQTASAPRIVALGGAATEILYALGLGDQVVGVDVSSGFPPEARKKPNVGYYRAISAEGALALSPTLIIATDGAGPKEAMDVLAAASVKLVSLKEIKAAEDIPARILTVAEAAGAPERGAELAAAVSADLKSLSDDVAQIGKRRRTLLLLGPPRSGTLMAGGAGSSGAFALTLAGADNAAAALSGWKPLTDEAAYGIAPDAIVVLQTGSPVSPQEIAQRPALADSPAVKEGRVITADALGLVGFGPRAAHAAFDVAKKIYPEATFRDLPPRAWTGKSAAGR</sequence>
<dbReference type="Proteomes" id="UP001181622">
    <property type="component" value="Unassembled WGS sequence"/>
</dbReference>
<keyword evidence="1" id="KW-0732">Signal</keyword>